<dbReference type="AlphaFoldDB" id="A0A922M863"/>
<feature type="chain" id="PRO_5037709766" description="Pacifastin domain-containing protein" evidence="1">
    <location>
        <begin position="23"/>
        <end position="320"/>
    </location>
</feature>
<reference evidence="2" key="1">
    <citation type="journal article" date="2021" name="G3 (Bethesda)">
        <title>Genome and transcriptome analysis of the beet armyworm Spodoptera exigua reveals targets for pest control. .</title>
        <authorList>
            <person name="Simon S."/>
            <person name="Breeschoten T."/>
            <person name="Jansen H.J."/>
            <person name="Dirks R.P."/>
            <person name="Schranz M.E."/>
            <person name="Ros V.I.D."/>
        </authorList>
    </citation>
    <scope>NUCLEOTIDE SEQUENCE</scope>
    <source>
        <strain evidence="2">TB_SE_WUR_2020</strain>
    </source>
</reference>
<evidence type="ECO:0000313" key="2">
    <source>
        <dbReference type="EMBL" id="KAH9632187.1"/>
    </source>
</evidence>
<comment type="caution">
    <text evidence="2">The sequence shown here is derived from an EMBL/GenBank/DDBJ whole genome shotgun (WGS) entry which is preliminary data.</text>
</comment>
<evidence type="ECO:0000256" key="1">
    <source>
        <dbReference type="SAM" id="SignalP"/>
    </source>
</evidence>
<accession>A0A922M863</accession>
<gene>
    <name evidence="2" type="ORF">HF086_011933</name>
</gene>
<dbReference type="EMBL" id="JACEFF010000725">
    <property type="protein sequence ID" value="KAH9632187.1"/>
    <property type="molecule type" value="Genomic_DNA"/>
</dbReference>
<feature type="signal peptide" evidence="1">
    <location>
        <begin position="1"/>
        <end position="22"/>
    </location>
</feature>
<organism evidence="2 3">
    <name type="scientific">Spodoptera exigua</name>
    <name type="common">Beet armyworm</name>
    <name type="synonym">Noctua fulgens</name>
    <dbReference type="NCBI Taxonomy" id="7107"/>
    <lineage>
        <taxon>Eukaryota</taxon>
        <taxon>Metazoa</taxon>
        <taxon>Ecdysozoa</taxon>
        <taxon>Arthropoda</taxon>
        <taxon>Hexapoda</taxon>
        <taxon>Insecta</taxon>
        <taxon>Pterygota</taxon>
        <taxon>Neoptera</taxon>
        <taxon>Endopterygota</taxon>
        <taxon>Lepidoptera</taxon>
        <taxon>Glossata</taxon>
        <taxon>Ditrysia</taxon>
        <taxon>Noctuoidea</taxon>
        <taxon>Noctuidae</taxon>
        <taxon>Amphipyrinae</taxon>
        <taxon>Spodoptera</taxon>
    </lineage>
</organism>
<name>A0A922M863_SPOEX</name>
<dbReference type="Proteomes" id="UP000814243">
    <property type="component" value="Unassembled WGS sequence"/>
</dbReference>
<keyword evidence="1" id="KW-0732">Signal</keyword>
<protein>
    <recommendedName>
        <fullName evidence="4">Pacifastin domain-containing protein</fullName>
    </recommendedName>
</protein>
<evidence type="ECO:0000313" key="3">
    <source>
        <dbReference type="Proteomes" id="UP000814243"/>
    </source>
</evidence>
<proteinExistence type="predicted"/>
<sequence>MDWLTFQCIVVIWVLCTSEMKAQQLNHKKTTPPQLTPLEQCKDGDVIPSSNDCNTCYCIDNRIMCTLIECFDPISDIEGGFNEEDEYSDLQVYQLPVEPSVDVITRNHGKEPARLVYTHTHNDFPVETNVYPGQLSKDTSTLLKALSSRLHDRYYNAPPFDLNTARPNWQTSFHQIQSNPKVNRYLSNVYVSDNVKLDSINNKFKAATASYAHPHYLGQTQTTFTTTQPQIAHLDDKILKIIFPDEFKLKKKSQKRLNFDISKSVKRPYRNQFIQFKNSPLSVPLDHRTYGYYDDWKNKKRIIISSSNDFNEPRDYSNGF</sequence>
<evidence type="ECO:0008006" key="4">
    <source>
        <dbReference type="Google" id="ProtNLM"/>
    </source>
</evidence>